<organism evidence="1">
    <name type="scientific">bioreactor metagenome</name>
    <dbReference type="NCBI Taxonomy" id="1076179"/>
    <lineage>
        <taxon>unclassified sequences</taxon>
        <taxon>metagenomes</taxon>
        <taxon>ecological metagenomes</taxon>
    </lineage>
</organism>
<protein>
    <submittedName>
        <fullName evidence="1">Uncharacterized protein</fullName>
    </submittedName>
</protein>
<dbReference type="EMBL" id="VSSQ01087887">
    <property type="protein sequence ID" value="MPN34713.1"/>
    <property type="molecule type" value="Genomic_DNA"/>
</dbReference>
<name>A0A645HGC4_9ZZZZ</name>
<sequence length="57" mass="5670">MPGQGFQGDGAGGFPAECFLFSSVEKACAHAFGKAGHIGDILGIAFLDGVINGGNTN</sequence>
<accession>A0A645HGC4</accession>
<proteinExistence type="predicted"/>
<comment type="caution">
    <text evidence="1">The sequence shown here is derived from an EMBL/GenBank/DDBJ whole genome shotgun (WGS) entry which is preliminary data.</text>
</comment>
<gene>
    <name evidence="1" type="ORF">SDC9_182207</name>
</gene>
<reference evidence="1" key="1">
    <citation type="submission" date="2019-08" db="EMBL/GenBank/DDBJ databases">
        <authorList>
            <person name="Kucharzyk K."/>
            <person name="Murdoch R.W."/>
            <person name="Higgins S."/>
            <person name="Loffler F."/>
        </authorList>
    </citation>
    <scope>NUCLEOTIDE SEQUENCE</scope>
</reference>
<evidence type="ECO:0000313" key="1">
    <source>
        <dbReference type="EMBL" id="MPN34713.1"/>
    </source>
</evidence>
<dbReference type="AlphaFoldDB" id="A0A645HGC4"/>